<dbReference type="PROSITE" id="PS50965">
    <property type="entry name" value="NERD"/>
    <property type="match status" value="1"/>
</dbReference>
<dbReference type="Pfam" id="PF08378">
    <property type="entry name" value="NERD"/>
    <property type="match status" value="1"/>
</dbReference>
<evidence type="ECO:0000313" key="2">
    <source>
        <dbReference type="EMBL" id="MED1203426.1"/>
    </source>
</evidence>
<protein>
    <submittedName>
        <fullName evidence="2">NERD domain-containing protein</fullName>
    </submittedName>
</protein>
<dbReference type="Gene3D" id="3.30.65.10">
    <property type="entry name" value="Bacterial Topoisomerase I, domain 1"/>
    <property type="match status" value="1"/>
</dbReference>
<sequence>MIFILLVLLVIGMSLLSSPTIKGRLGEFEVKKQLNKLDAEEYTVLHDVLLPTVKGKTSQLDHLVISKAGIFVIETKNYRGWIYGSERSKQWTQVIYKRKERFYNPIFQNYGHIQALKQIVGEQFPIPYYSLVVFSERAVLKKVEVSALNTHVLQTEQLLKCLKGYHEEMLNPMQRKGILYRLQARSIEGKEARKGHIEQIKKDQAEKKAQIKAGICPKCGGSLVQRKGRNGSFYGCSQFPACRFTS</sequence>
<proteinExistence type="predicted"/>
<evidence type="ECO:0000259" key="1">
    <source>
        <dbReference type="PROSITE" id="PS50965"/>
    </source>
</evidence>
<reference evidence="2 3" key="1">
    <citation type="submission" date="2023-03" db="EMBL/GenBank/DDBJ databases">
        <title>Bacillus Genome Sequencing.</title>
        <authorList>
            <person name="Dunlap C."/>
        </authorList>
    </citation>
    <scope>NUCLEOTIDE SEQUENCE [LARGE SCALE GENOMIC DNA]</scope>
    <source>
        <strain evidence="2 3">B-23453</strain>
    </source>
</reference>
<dbReference type="InterPro" id="IPR013498">
    <property type="entry name" value="Topo_IA_Znf"/>
</dbReference>
<gene>
    <name evidence="2" type="ORF">P4T90_10080</name>
</gene>
<feature type="domain" description="NERD" evidence="1">
    <location>
        <begin position="22"/>
        <end position="139"/>
    </location>
</feature>
<dbReference type="InterPro" id="IPR011528">
    <property type="entry name" value="NERD"/>
</dbReference>
<dbReference type="SUPFAM" id="SSF57783">
    <property type="entry name" value="Zinc beta-ribbon"/>
    <property type="match status" value="1"/>
</dbReference>
<evidence type="ECO:0000313" key="3">
    <source>
        <dbReference type="Proteomes" id="UP001341444"/>
    </source>
</evidence>
<dbReference type="EMBL" id="JARMAB010000012">
    <property type="protein sequence ID" value="MED1203426.1"/>
    <property type="molecule type" value="Genomic_DNA"/>
</dbReference>
<comment type="caution">
    <text evidence="2">The sequence shown here is derived from an EMBL/GenBank/DDBJ whole genome shotgun (WGS) entry which is preliminary data.</text>
</comment>
<keyword evidence="3" id="KW-1185">Reference proteome</keyword>
<dbReference type="RefSeq" id="WP_066268834.1">
    <property type="nucleotide sequence ID" value="NZ_JARMAB010000012.1"/>
</dbReference>
<dbReference type="Proteomes" id="UP001341444">
    <property type="component" value="Unassembled WGS sequence"/>
</dbReference>
<dbReference type="Pfam" id="PF01396">
    <property type="entry name" value="Zn_ribbon_Top1"/>
    <property type="match status" value="1"/>
</dbReference>
<name>A0ABU6MFI1_9BACI</name>
<accession>A0ABU6MFI1</accession>
<organism evidence="2 3">
    <name type="scientific">Heyndrickxia acidicola</name>
    <dbReference type="NCBI Taxonomy" id="209389"/>
    <lineage>
        <taxon>Bacteria</taxon>
        <taxon>Bacillati</taxon>
        <taxon>Bacillota</taxon>
        <taxon>Bacilli</taxon>
        <taxon>Bacillales</taxon>
        <taxon>Bacillaceae</taxon>
        <taxon>Heyndrickxia</taxon>
    </lineage>
</organism>